<keyword evidence="2" id="KW-0067">ATP-binding</keyword>
<dbReference type="AlphaFoldDB" id="A0A7C4AQ43"/>
<keyword evidence="1" id="KW-0547">Nucleotide-binding</keyword>
<dbReference type="SMART" id="SM00382">
    <property type="entry name" value="AAA"/>
    <property type="match status" value="1"/>
</dbReference>
<dbReference type="InterPro" id="IPR002078">
    <property type="entry name" value="Sigma_54_int"/>
</dbReference>
<evidence type="ECO:0000256" key="1">
    <source>
        <dbReference type="ARBA" id="ARBA00022741"/>
    </source>
</evidence>
<dbReference type="InterPro" id="IPR025662">
    <property type="entry name" value="Sigma_54_int_dom_ATP-bd_1"/>
</dbReference>
<gene>
    <name evidence="6" type="ORF">ENV54_00765</name>
</gene>
<dbReference type="GO" id="GO:0006355">
    <property type="term" value="P:regulation of DNA-templated transcription"/>
    <property type="evidence" value="ECO:0007669"/>
    <property type="project" value="InterPro"/>
</dbReference>
<dbReference type="PROSITE" id="PS00688">
    <property type="entry name" value="SIGMA54_INTERACT_3"/>
    <property type="match status" value="1"/>
</dbReference>
<evidence type="ECO:0000256" key="4">
    <source>
        <dbReference type="ARBA" id="ARBA00023163"/>
    </source>
</evidence>
<evidence type="ECO:0000256" key="3">
    <source>
        <dbReference type="ARBA" id="ARBA00023015"/>
    </source>
</evidence>
<protein>
    <submittedName>
        <fullName evidence="6">Sigma-54-dependent Fis family transcriptional regulator</fullName>
    </submittedName>
</protein>
<feature type="domain" description="Sigma-54 factor interaction" evidence="5">
    <location>
        <begin position="1"/>
        <end position="225"/>
    </location>
</feature>
<dbReference type="Gene3D" id="3.40.50.300">
    <property type="entry name" value="P-loop containing nucleotide triphosphate hydrolases"/>
    <property type="match status" value="1"/>
</dbReference>
<reference evidence="6" key="1">
    <citation type="journal article" date="2020" name="mSystems">
        <title>Genome- and Community-Level Interaction Insights into Carbon Utilization and Element Cycling Functions of Hydrothermarchaeota in Hydrothermal Sediment.</title>
        <authorList>
            <person name="Zhou Z."/>
            <person name="Liu Y."/>
            <person name="Xu W."/>
            <person name="Pan J."/>
            <person name="Luo Z.H."/>
            <person name="Li M."/>
        </authorList>
    </citation>
    <scope>NUCLEOTIDE SEQUENCE [LARGE SCALE GENOMIC DNA]</scope>
    <source>
        <strain evidence="6">SpSt-769</strain>
    </source>
</reference>
<dbReference type="InterPro" id="IPR027417">
    <property type="entry name" value="P-loop_NTPase"/>
</dbReference>
<comment type="caution">
    <text evidence="6">The sequence shown here is derived from an EMBL/GenBank/DDBJ whole genome shotgun (WGS) entry which is preliminary data.</text>
</comment>
<dbReference type="FunFam" id="3.40.50.300:FF:000006">
    <property type="entry name" value="DNA-binding transcriptional regulator NtrC"/>
    <property type="match status" value="1"/>
</dbReference>
<organism evidence="6">
    <name type="scientific">Desulfomonile tiedjei</name>
    <dbReference type="NCBI Taxonomy" id="2358"/>
    <lineage>
        <taxon>Bacteria</taxon>
        <taxon>Pseudomonadati</taxon>
        <taxon>Thermodesulfobacteriota</taxon>
        <taxon>Desulfomonilia</taxon>
        <taxon>Desulfomonilales</taxon>
        <taxon>Desulfomonilaceae</taxon>
        <taxon>Desulfomonile</taxon>
    </lineage>
</organism>
<name>A0A7C4AQ43_9BACT</name>
<dbReference type="PANTHER" id="PTHR32071">
    <property type="entry name" value="TRANSCRIPTIONAL REGULATORY PROTEIN"/>
    <property type="match status" value="1"/>
</dbReference>
<evidence type="ECO:0000259" key="5">
    <source>
        <dbReference type="PROSITE" id="PS50045"/>
    </source>
</evidence>
<dbReference type="PANTHER" id="PTHR32071:SF119">
    <property type="entry name" value="SIGMA L-DEPENDENT TRANSCRIPTIONAL REGULATOR YPLP-RELATED"/>
    <property type="match status" value="1"/>
</dbReference>
<sequence length="319" mass="34922">MLDLYQRAEFAAKANCHILLQGETGTGKDYLANYIHSKSLRSAGPLITINCAAIPEQLFESELFGYEAGAFTGAVSRKKGLLELASGGFVFLNEIALISLAAQGKLLSWLDDGRFFRLGGRQPVPVSANVISACNCELFDLVEKGLFRKDLYYRLAAVVIRIPPLRSRSAEDKKELVLEILLDLARSRGDARLADIDSKALSLLLQYDWPGNVRELKHVLKLAVALSGDKAIRSEDLELSQKPEMSLAEKGRGDCLCSLVAIEQNRNLKQALAAARDELVAKAVVQSKGNLKAASKLLGVSIDTLKYLRKMHGKGSHEQ</sequence>
<proteinExistence type="predicted"/>
<dbReference type="GO" id="GO:0005524">
    <property type="term" value="F:ATP binding"/>
    <property type="evidence" value="ECO:0007669"/>
    <property type="project" value="UniProtKB-KW"/>
</dbReference>
<dbReference type="Pfam" id="PF25601">
    <property type="entry name" value="AAA_lid_14"/>
    <property type="match status" value="1"/>
</dbReference>
<dbReference type="PROSITE" id="PS00675">
    <property type="entry name" value="SIGMA54_INTERACT_1"/>
    <property type="match status" value="1"/>
</dbReference>
<dbReference type="CDD" id="cd00009">
    <property type="entry name" value="AAA"/>
    <property type="match status" value="1"/>
</dbReference>
<accession>A0A7C4AQ43</accession>
<keyword evidence="3" id="KW-0805">Transcription regulation</keyword>
<dbReference type="Pfam" id="PF00158">
    <property type="entry name" value="Sigma54_activat"/>
    <property type="match status" value="1"/>
</dbReference>
<evidence type="ECO:0000256" key="2">
    <source>
        <dbReference type="ARBA" id="ARBA00022840"/>
    </source>
</evidence>
<dbReference type="InterPro" id="IPR025944">
    <property type="entry name" value="Sigma_54_int_dom_CS"/>
</dbReference>
<dbReference type="EMBL" id="DTGT01000022">
    <property type="protein sequence ID" value="HGH59808.1"/>
    <property type="molecule type" value="Genomic_DNA"/>
</dbReference>
<dbReference type="InterPro" id="IPR058031">
    <property type="entry name" value="AAA_lid_NorR"/>
</dbReference>
<dbReference type="PROSITE" id="PS50045">
    <property type="entry name" value="SIGMA54_INTERACT_4"/>
    <property type="match status" value="1"/>
</dbReference>
<keyword evidence="4" id="KW-0804">Transcription</keyword>
<dbReference type="SUPFAM" id="SSF52540">
    <property type="entry name" value="P-loop containing nucleoside triphosphate hydrolases"/>
    <property type="match status" value="1"/>
</dbReference>
<dbReference type="InterPro" id="IPR003593">
    <property type="entry name" value="AAA+_ATPase"/>
</dbReference>
<dbReference type="Gene3D" id="1.10.8.60">
    <property type="match status" value="1"/>
</dbReference>
<evidence type="ECO:0000313" key="6">
    <source>
        <dbReference type="EMBL" id="HGH59808.1"/>
    </source>
</evidence>